<keyword evidence="3" id="KW-0479">Metal-binding</keyword>
<comment type="similarity">
    <text evidence="2">Belongs to the metallo-beta-lactamase superfamily.</text>
</comment>
<dbReference type="EMBL" id="AMLP01000032">
    <property type="protein sequence ID" value="ELS58234.1"/>
    <property type="molecule type" value="Genomic_DNA"/>
</dbReference>
<evidence type="ECO:0000313" key="7">
    <source>
        <dbReference type="EMBL" id="ELS58234.1"/>
    </source>
</evidence>
<sequence length="272" mass="29964">MNIAACRVDLIHIGSGILRGPEALRGQAFDEWRPIAFYVWLVRGPQGTALIDTGITADAHWWDARAKQVRGPQAYWRATDDADPTDALLRLGVAASDVDHVVLTSFGPYAASNVTRFPTATVHVSDAGLAELCKPAYPELLPSLPQESRAFLTSQDPRIRRFSGQTEVMPGLRVREIGGHHRESLAAIITTAQGDLVIPESVFLPENLQPHNILGIGESVYELLDTLRWLDRLDALVLPIHDPQHLTRFPDGVVAPAEPHPAPRRPNTKEQQ</sequence>
<reference evidence="7 8" key="1">
    <citation type="journal article" date="2013" name="Genome Announc.">
        <title>Draft Genome Sequence of Streptomyces viridochromogenes Strain Tu57, Producer of Avilamycin.</title>
        <authorList>
            <person name="Gruning B.A."/>
            <person name="Erxleben A."/>
            <person name="Hahnlein A."/>
            <person name="Gunther S."/>
        </authorList>
    </citation>
    <scope>NUCLEOTIDE SEQUENCE [LARGE SCALE GENOMIC DNA]</scope>
    <source>
        <strain evidence="7 8">Tue57</strain>
    </source>
</reference>
<dbReference type="GO" id="GO:0016787">
    <property type="term" value="F:hydrolase activity"/>
    <property type="evidence" value="ECO:0007669"/>
    <property type="project" value="UniProtKB-KW"/>
</dbReference>
<protein>
    <recommendedName>
        <fullName evidence="9">Metallo-beta-lactamase domain-containing protein</fullName>
    </recommendedName>
</protein>
<dbReference type="PANTHER" id="PTHR42978">
    <property type="entry name" value="QUORUM-QUENCHING LACTONASE YTNP-RELATED-RELATED"/>
    <property type="match status" value="1"/>
</dbReference>
<dbReference type="Proteomes" id="UP000011205">
    <property type="component" value="Unassembled WGS sequence"/>
</dbReference>
<evidence type="ECO:0000256" key="5">
    <source>
        <dbReference type="ARBA" id="ARBA00022833"/>
    </source>
</evidence>
<proteinExistence type="inferred from homology"/>
<comment type="cofactor">
    <cofactor evidence="1">
        <name>Zn(2+)</name>
        <dbReference type="ChEBI" id="CHEBI:29105"/>
    </cofactor>
</comment>
<evidence type="ECO:0000256" key="4">
    <source>
        <dbReference type="ARBA" id="ARBA00022801"/>
    </source>
</evidence>
<comment type="caution">
    <text evidence="7">The sequence shown here is derived from an EMBL/GenBank/DDBJ whole genome shotgun (WGS) entry which is preliminary data.</text>
</comment>
<keyword evidence="5" id="KW-0862">Zinc</keyword>
<keyword evidence="4" id="KW-0378">Hydrolase</keyword>
<accession>L8PQ52</accession>
<evidence type="ECO:0000256" key="2">
    <source>
        <dbReference type="ARBA" id="ARBA00007749"/>
    </source>
</evidence>
<evidence type="ECO:0000256" key="6">
    <source>
        <dbReference type="SAM" id="MobiDB-lite"/>
    </source>
</evidence>
<dbReference type="RefSeq" id="WP_003996130.1">
    <property type="nucleotide sequence ID" value="NZ_AMLP01000032.1"/>
</dbReference>
<feature type="region of interest" description="Disordered" evidence="6">
    <location>
        <begin position="249"/>
        <end position="272"/>
    </location>
</feature>
<dbReference type="Gene3D" id="3.60.15.10">
    <property type="entry name" value="Ribonuclease Z/Hydroxyacylglutathione hydrolase-like"/>
    <property type="match status" value="1"/>
</dbReference>
<dbReference type="InterPro" id="IPR051013">
    <property type="entry name" value="MBL_superfamily_lactonases"/>
</dbReference>
<organism evidence="7 8">
    <name type="scientific">Streptomyces viridochromogenes Tue57</name>
    <dbReference type="NCBI Taxonomy" id="1160705"/>
    <lineage>
        <taxon>Bacteria</taxon>
        <taxon>Bacillati</taxon>
        <taxon>Actinomycetota</taxon>
        <taxon>Actinomycetes</taxon>
        <taxon>Kitasatosporales</taxon>
        <taxon>Streptomycetaceae</taxon>
        <taxon>Streptomyces</taxon>
    </lineage>
</organism>
<dbReference type="AlphaFoldDB" id="L8PQ52"/>
<evidence type="ECO:0000256" key="1">
    <source>
        <dbReference type="ARBA" id="ARBA00001947"/>
    </source>
</evidence>
<evidence type="ECO:0000256" key="3">
    <source>
        <dbReference type="ARBA" id="ARBA00022723"/>
    </source>
</evidence>
<dbReference type="InterPro" id="IPR036866">
    <property type="entry name" value="RibonucZ/Hydroxyglut_hydro"/>
</dbReference>
<dbReference type="SUPFAM" id="SSF56281">
    <property type="entry name" value="Metallo-hydrolase/oxidoreductase"/>
    <property type="match status" value="1"/>
</dbReference>
<evidence type="ECO:0008006" key="9">
    <source>
        <dbReference type="Google" id="ProtNLM"/>
    </source>
</evidence>
<evidence type="ECO:0000313" key="8">
    <source>
        <dbReference type="Proteomes" id="UP000011205"/>
    </source>
</evidence>
<name>L8PQ52_STRVR</name>
<dbReference type="PANTHER" id="PTHR42978:SF2">
    <property type="entry name" value="102 KBASES UNSTABLE REGION: FROM 1 TO 119443"/>
    <property type="match status" value="1"/>
</dbReference>
<dbReference type="GO" id="GO:0046872">
    <property type="term" value="F:metal ion binding"/>
    <property type="evidence" value="ECO:0007669"/>
    <property type="project" value="UniProtKB-KW"/>
</dbReference>
<gene>
    <name evidence="7" type="ORF">STVIR_0785</name>
</gene>
<dbReference type="PATRIC" id="fig|1160705.3.peg.781"/>